<name>C3X8I2_OXAFO</name>
<proteinExistence type="predicted"/>
<accession>C3X8I2</accession>
<evidence type="ECO:0000256" key="2">
    <source>
        <dbReference type="SAM" id="Phobius"/>
    </source>
</evidence>
<organism evidence="4 5">
    <name type="scientific">Oxalobacter formigenes OXCC13</name>
    <dbReference type="NCBI Taxonomy" id="556269"/>
    <lineage>
        <taxon>Bacteria</taxon>
        <taxon>Pseudomonadati</taxon>
        <taxon>Pseudomonadota</taxon>
        <taxon>Betaproteobacteria</taxon>
        <taxon>Burkholderiales</taxon>
        <taxon>Oxalobacteraceae</taxon>
        <taxon>Oxalobacter</taxon>
    </lineage>
</organism>
<dbReference type="HOGENOM" id="CLU_1466826_0_0_4"/>
<dbReference type="EMBL" id="GG658170">
    <property type="protein sequence ID" value="EEO29508.1"/>
    <property type="molecule type" value="Genomic_DNA"/>
</dbReference>
<keyword evidence="3" id="KW-0732">Signal</keyword>
<reference evidence="4 5" key="1">
    <citation type="submission" date="2009-02" db="EMBL/GenBank/DDBJ databases">
        <title>The Genome Sequence of Oxalobacter formigenes OXCC13.</title>
        <authorList>
            <consortium name="The Broad Institute Genome Sequencing Platform"/>
            <person name="Ward D."/>
            <person name="Young S.K."/>
            <person name="Kodira C.D."/>
            <person name="Zeng Q."/>
            <person name="Koehrsen M."/>
            <person name="Alvarado L."/>
            <person name="Berlin A."/>
            <person name="Borenstein D."/>
            <person name="Chen Z."/>
            <person name="Engels R."/>
            <person name="Freedman E."/>
            <person name="Gellesch M."/>
            <person name="Goldberg J."/>
            <person name="Griggs A."/>
            <person name="Gujja S."/>
            <person name="Heiman D."/>
            <person name="Hepburn T."/>
            <person name="Howarth C."/>
            <person name="Jen D."/>
            <person name="Larson L."/>
            <person name="Lewis B."/>
            <person name="Mehta T."/>
            <person name="Park D."/>
            <person name="Pearson M."/>
            <person name="Roberts A."/>
            <person name="Saif S."/>
            <person name="Shea T."/>
            <person name="Shenoy N."/>
            <person name="Sisk P."/>
            <person name="Stolte C."/>
            <person name="Sykes S."/>
            <person name="Walk T."/>
            <person name="White J."/>
            <person name="Yandava C."/>
            <person name="Allison M.J."/>
            <person name="Lander E."/>
            <person name="Nusbaum C."/>
            <person name="Galagan J."/>
            <person name="Birren B."/>
        </authorList>
    </citation>
    <scope>NUCLEOTIDE SEQUENCE [LARGE SCALE GENOMIC DNA]</scope>
    <source>
        <strain evidence="4 5">OXCC13</strain>
    </source>
</reference>
<protein>
    <recommendedName>
        <fullName evidence="6">Tetratricopeptide repeat protein</fullName>
    </recommendedName>
</protein>
<gene>
    <name evidence="4" type="ORF">OFBG_00536</name>
</gene>
<keyword evidence="2" id="KW-0472">Membrane</keyword>
<evidence type="ECO:0000313" key="5">
    <source>
        <dbReference type="Proteomes" id="UP000005089"/>
    </source>
</evidence>
<dbReference type="Proteomes" id="UP000005089">
    <property type="component" value="Unassembled WGS sequence"/>
</dbReference>
<evidence type="ECO:0000313" key="4">
    <source>
        <dbReference type="EMBL" id="EEO29508.1"/>
    </source>
</evidence>
<dbReference type="SUPFAM" id="SSF81901">
    <property type="entry name" value="HCP-like"/>
    <property type="match status" value="1"/>
</dbReference>
<feature type="region of interest" description="Disordered" evidence="1">
    <location>
        <begin position="105"/>
        <end position="137"/>
    </location>
</feature>
<feature type="chain" id="PRO_5030166969" description="Tetratricopeptide repeat protein" evidence="3">
    <location>
        <begin position="30"/>
        <end position="194"/>
    </location>
</feature>
<evidence type="ECO:0008006" key="6">
    <source>
        <dbReference type="Google" id="ProtNLM"/>
    </source>
</evidence>
<dbReference type="OrthoDB" id="9997664at2"/>
<feature type="transmembrane region" description="Helical" evidence="2">
    <location>
        <begin position="147"/>
        <end position="167"/>
    </location>
</feature>
<evidence type="ECO:0000256" key="3">
    <source>
        <dbReference type="SAM" id="SignalP"/>
    </source>
</evidence>
<keyword evidence="2" id="KW-0812">Transmembrane</keyword>
<keyword evidence="5" id="KW-1185">Reference proteome</keyword>
<evidence type="ECO:0000256" key="1">
    <source>
        <dbReference type="SAM" id="MobiDB-lite"/>
    </source>
</evidence>
<feature type="signal peptide" evidence="3">
    <location>
        <begin position="1"/>
        <end position="29"/>
    </location>
</feature>
<dbReference type="RefSeq" id="WP_005880050.1">
    <property type="nucleotide sequence ID" value="NZ_GG658170.1"/>
</dbReference>
<dbReference type="AlphaFoldDB" id="C3X8I2"/>
<keyword evidence="2" id="KW-1133">Transmembrane helix</keyword>
<sequence>MYMTNRTTTRKQPLAFFFALFLLLAIAVAAPVNPARADNLSQGLELYQQKKFREATPYLEKAAQEGHEEAIAALDVIYAADAPAVPAGDKAAAKAQTGKTADIKEKAKAQETAKPQAEEAEGKAQFERATVTEDKQDAEDRSFMRKAFFLGTAVLVFLLWIVQYFLFRKLRNQHYRKMTPEELAEEAKKNKKKK</sequence>